<dbReference type="InterPro" id="IPR001926">
    <property type="entry name" value="TrpB-like_PALP"/>
</dbReference>
<name>A0A0X8FAK7_9LACT</name>
<dbReference type="CDD" id="cd01560">
    <property type="entry name" value="Thr-synth_2"/>
    <property type="match status" value="1"/>
</dbReference>
<evidence type="ECO:0000256" key="2">
    <source>
        <dbReference type="ARBA" id="ARBA00005517"/>
    </source>
</evidence>
<dbReference type="InterPro" id="IPR036052">
    <property type="entry name" value="TrpB-like_PALP_sf"/>
</dbReference>
<dbReference type="EMBL" id="CP014160">
    <property type="protein sequence ID" value="AMB93643.1"/>
    <property type="molecule type" value="Genomic_DNA"/>
</dbReference>
<reference evidence="8 9" key="1">
    <citation type="journal article" date="2016" name="Genome Announc.">
        <title>Complete Genome Sequences of Aerococcus christensenii CCUG 28831T, Aerococcus sanguinicola CCUG 43001T, Aerococcus urinae CCUG 36881T, Aerococcus urinaeequi CCUG 28094T, Aerococcus urinaehominis CCUG 42038 BT, and Aerococcus viridans CCUG 4311T.</title>
        <authorList>
            <person name="Carkaci D."/>
            <person name="Dargis R."/>
            <person name="Nielsen X.C."/>
            <person name="Skovgaard O."/>
            <person name="Fuursted K."/>
            <person name="Christensen J.J."/>
        </authorList>
    </citation>
    <scope>NUCLEOTIDE SEQUENCE [LARGE SCALE GENOMIC DNA]</scope>
    <source>
        <strain evidence="8 9">CCUG43001</strain>
    </source>
</reference>
<keyword evidence="3 5" id="KW-0663">Pyridoxal phosphate</keyword>
<keyword evidence="9" id="KW-1185">Reference proteome</keyword>
<gene>
    <name evidence="8" type="ORF">AWM72_02180</name>
</gene>
<evidence type="ECO:0000256" key="4">
    <source>
        <dbReference type="NCBIfam" id="TIGR00260"/>
    </source>
</evidence>
<sequence length="493" mass="54540">MYYQSTRNPKQVVSASQAILQGLAPDGGLYVPQSFPQFDLNWDQLKDYSYQEMAEFILSPFLDDYSPEALRACIDAAYDDKFDDPKIAPLAKVGDRYHLELFHGATIAFKDMALSILPHLMTQAAAINHNDKEIIILTATSGDTGKAAMAGFADVPSTKIAVFYPEGGVSDIQEKQMLTQKGANTYVYAVKGNFDDAQTQVKALFNDPDLRQKLADQGAQFSSANSMNIGRLLPQVVYYFYAYAQLVKAGAITAGEKIDFTVPTGNFGNILAAYYGQRCGLPVNHLLCASNDNKVLYDFFQTGTYNRKRDFKLTISPSMDILVSSNFERMLYHALGDNSDHLTALMAQLDQDGLYQVTAEEFQAFQGISGEFASEDETKDEIKQVFEANDYLMDPHTAVASRSYRKYLDQVEGAKAGVIVSTASPYKFPATVLQAIGQDADQASISERLAKLRELSGVPYPQAIEELEAADIRDKIILSIDQMEAEVLKIVKD</sequence>
<comment type="similarity">
    <text evidence="2">Belongs to the threonine synthase family.</text>
</comment>
<accession>A0A0X8FAK7</accession>
<evidence type="ECO:0000259" key="6">
    <source>
        <dbReference type="Pfam" id="PF00291"/>
    </source>
</evidence>
<comment type="cofactor">
    <cofactor evidence="1 5">
        <name>pyridoxal 5'-phosphate</name>
        <dbReference type="ChEBI" id="CHEBI:597326"/>
    </cofactor>
</comment>
<dbReference type="Pfam" id="PF14821">
    <property type="entry name" value="Thr_synth_N"/>
    <property type="match status" value="1"/>
</dbReference>
<dbReference type="Gene3D" id="3.90.1380.10">
    <property type="entry name" value="Threonine synthase, N-terminal domain"/>
    <property type="match status" value="1"/>
</dbReference>
<dbReference type="Gene3D" id="3.40.50.1100">
    <property type="match status" value="2"/>
</dbReference>
<dbReference type="Proteomes" id="UP000069912">
    <property type="component" value="Chromosome"/>
</dbReference>
<dbReference type="RefSeq" id="WP_067972503.1">
    <property type="nucleotide sequence ID" value="NZ_CAJHKN010000003.1"/>
</dbReference>
<evidence type="ECO:0000313" key="9">
    <source>
        <dbReference type="Proteomes" id="UP000069912"/>
    </source>
</evidence>
<feature type="modified residue" description="N6-(pyridoxal phosphate)lysine" evidence="5">
    <location>
        <position position="110"/>
    </location>
</feature>
<dbReference type="EC" id="4.2.3.1" evidence="4"/>
<evidence type="ECO:0000256" key="3">
    <source>
        <dbReference type="ARBA" id="ARBA00022898"/>
    </source>
</evidence>
<evidence type="ECO:0000259" key="7">
    <source>
        <dbReference type="Pfam" id="PF14821"/>
    </source>
</evidence>
<feature type="domain" description="Tryptophan synthase beta chain-like PALP" evidence="6">
    <location>
        <begin position="99"/>
        <end position="414"/>
    </location>
</feature>
<evidence type="ECO:0000256" key="5">
    <source>
        <dbReference type="PIRSR" id="PIRSR604450-51"/>
    </source>
</evidence>
<evidence type="ECO:0000256" key="1">
    <source>
        <dbReference type="ARBA" id="ARBA00001933"/>
    </source>
</evidence>
<reference evidence="9" key="2">
    <citation type="submission" date="2016-01" db="EMBL/GenBank/DDBJ databases">
        <title>Six Aerococcus type strain genome sequencing and assembly using PacBio and Illumina Hiseq.</title>
        <authorList>
            <person name="Carkaci D."/>
            <person name="Dargis R."/>
            <person name="Nielsen X.C."/>
            <person name="Skovgaard O."/>
            <person name="Fuursted K."/>
            <person name="Christensen J.J."/>
        </authorList>
    </citation>
    <scope>NUCLEOTIDE SEQUENCE [LARGE SCALE GENOMIC DNA]</scope>
    <source>
        <strain evidence="9">CCUG43001</strain>
    </source>
</reference>
<protein>
    <recommendedName>
        <fullName evidence="4">Threonine synthase</fullName>
        <ecNumber evidence="4">4.2.3.1</ecNumber>
    </recommendedName>
</protein>
<proteinExistence type="inferred from homology"/>
<dbReference type="AlphaFoldDB" id="A0A0X8FAK7"/>
<feature type="domain" description="Threonine synthase N-terminal" evidence="7">
    <location>
        <begin position="3"/>
        <end position="78"/>
    </location>
</feature>
<dbReference type="GeneID" id="92902876"/>
<dbReference type="PANTHER" id="PTHR43515:SF1">
    <property type="entry name" value="THREONINE SYNTHASE-LIKE 1"/>
    <property type="match status" value="1"/>
</dbReference>
<evidence type="ECO:0000313" key="8">
    <source>
        <dbReference type="EMBL" id="AMB93643.1"/>
    </source>
</evidence>
<dbReference type="SUPFAM" id="SSF53686">
    <property type="entry name" value="Tryptophan synthase beta subunit-like PLP-dependent enzymes"/>
    <property type="match status" value="1"/>
</dbReference>
<dbReference type="InterPro" id="IPR004450">
    <property type="entry name" value="Thr_synthase-like"/>
</dbReference>
<dbReference type="PANTHER" id="PTHR43515">
    <property type="entry name" value="THREONINE SYNTHASE-LIKE 1"/>
    <property type="match status" value="1"/>
</dbReference>
<dbReference type="NCBIfam" id="TIGR00260">
    <property type="entry name" value="thrC"/>
    <property type="match status" value="1"/>
</dbReference>
<dbReference type="Pfam" id="PF00291">
    <property type="entry name" value="PALP"/>
    <property type="match status" value="1"/>
</dbReference>
<dbReference type="GO" id="GO:0009088">
    <property type="term" value="P:threonine biosynthetic process"/>
    <property type="evidence" value="ECO:0007669"/>
    <property type="project" value="UniProtKB-UniRule"/>
</dbReference>
<dbReference type="KEGG" id="asan:AWM72_02180"/>
<organism evidence="8 9">
    <name type="scientific">Aerococcus sanguinicola</name>
    <dbReference type="NCBI Taxonomy" id="119206"/>
    <lineage>
        <taxon>Bacteria</taxon>
        <taxon>Bacillati</taxon>
        <taxon>Bacillota</taxon>
        <taxon>Bacilli</taxon>
        <taxon>Lactobacillales</taxon>
        <taxon>Aerococcaceae</taxon>
        <taxon>Aerococcus</taxon>
    </lineage>
</organism>
<dbReference type="InterPro" id="IPR029144">
    <property type="entry name" value="Thr_synth_N"/>
</dbReference>
<dbReference type="GO" id="GO:0004795">
    <property type="term" value="F:threonine synthase activity"/>
    <property type="evidence" value="ECO:0007669"/>
    <property type="project" value="UniProtKB-UniRule"/>
</dbReference>
<dbReference type="GO" id="GO:0005737">
    <property type="term" value="C:cytoplasm"/>
    <property type="evidence" value="ECO:0007669"/>
    <property type="project" value="TreeGrafter"/>
</dbReference>
<dbReference type="InterPro" id="IPR037158">
    <property type="entry name" value="Thr_synth_N_sf"/>
</dbReference>